<reference evidence="2" key="3">
    <citation type="submission" date="2021-11" db="EMBL/GenBank/DDBJ databases">
        <authorList>
            <person name="Gilroy R."/>
        </authorList>
    </citation>
    <scope>NUCLEOTIDE SEQUENCE</scope>
    <source>
        <strain evidence="2">150</strain>
    </source>
</reference>
<dbReference type="Proteomes" id="UP000182149">
    <property type="component" value="Unassembled WGS sequence"/>
</dbReference>
<reference evidence="2" key="2">
    <citation type="journal article" date="2021" name="PeerJ">
        <title>Extensive microbial diversity within the chicken gut microbiome revealed by metagenomics and culture.</title>
        <authorList>
            <person name="Gilroy R."/>
            <person name="Ravi A."/>
            <person name="Getino M."/>
            <person name="Pursley I."/>
            <person name="Horton D.L."/>
            <person name="Alikhan N.F."/>
            <person name="Baker D."/>
            <person name="Gharbi K."/>
            <person name="Hall N."/>
            <person name="Watson M."/>
            <person name="Adriaenssens E.M."/>
            <person name="Foster-Nyarko E."/>
            <person name="Jarju S."/>
            <person name="Secka A."/>
            <person name="Antonio M."/>
            <person name="Oren A."/>
            <person name="Chaudhuri R.R."/>
            <person name="La Ragione R."/>
            <person name="Hildebrand F."/>
            <person name="Pallen M.J."/>
        </authorList>
    </citation>
    <scope>NUCLEOTIDE SEQUENCE</scope>
    <source>
        <strain evidence="2">150</strain>
    </source>
</reference>
<evidence type="ECO:0000313" key="4">
    <source>
        <dbReference type="Proteomes" id="UP000182149"/>
    </source>
</evidence>
<name>A0A1L8QS19_9ENTE</name>
<feature type="transmembrane region" description="Helical" evidence="1">
    <location>
        <begin position="13"/>
        <end position="35"/>
    </location>
</feature>
<dbReference type="InterPro" id="IPR019635">
    <property type="entry name" value="DUF2500"/>
</dbReference>
<accession>A0A1L8QS19</accession>
<evidence type="ECO:0000256" key="1">
    <source>
        <dbReference type="SAM" id="Phobius"/>
    </source>
</evidence>
<gene>
    <name evidence="2" type="ORF">K8V42_00595</name>
    <name evidence="3" type="ORF">RU93_GL002315</name>
</gene>
<sequence length="122" mass="14098">MALFFDPFSGFDFFSFVVPIFFGITLLIIFGMLGYRLVEGLKNSQASEETVQATLIDKVTSTNHSTDSNGMNSSWTNYTLTFELATKERKTFEVKRKDYLKYVVGDRGQLSFQRKRFNDFKI</sequence>
<dbReference type="EMBL" id="JAJJVO010000012">
    <property type="protein sequence ID" value="MCC9272790.1"/>
    <property type="molecule type" value="Genomic_DNA"/>
</dbReference>
<evidence type="ECO:0000313" key="3">
    <source>
        <dbReference type="EMBL" id="OJG10290.1"/>
    </source>
</evidence>
<dbReference type="Proteomes" id="UP000813384">
    <property type="component" value="Unassembled WGS sequence"/>
</dbReference>
<dbReference type="Pfam" id="PF10694">
    <property type="entry name" value="DUF2500"/>
    <property type="match status" value="1"/>
</dbReference>
<dbReference type="STRING" id="328396.RU93_GL002315"/>
<dbReference type="OrthoDB" id="282886at2"/>
<organism evidence="3 4">
    <name type="scientific">Enterococcus aquimarinus</name>
    <dbReference type="NCBI Taxonomy" id="328396"/>
    <lineage>
        <taxon>Bacteria</taxon>
        <taxon>Bacillati</taxon>
        <taxon>Bacillota</taxon>
        <taxon>Bacilli</taxon>
        <taxon>Lactobacillales</taxon>
        <taxon>Enterococcaceae</taxon>
        <taxon>Enterococcus</taxon>
    </lineage>
</organism>
<reference evidence="3 4" key="1">
    <citation type="submission" date="2014-12" db="EMBL/GenBank/DDBJ databases">
        <title>Draft genome sequences of 29 type strains of Enterococci.</title>
        <authorList>
            <person name="Zhong Z."/>
            <person name="Sun Z."/>
            <person name="Liu W."/>
            <person name="Zhang W."/>
            <person name="Zhang H."/>
        </authorList>
    </citation>
    <scope>NUCLEOTIDE SEQUENCE [LARGE SCALE GENOMIC DNA]</scope>
    <source>
        <strain evidence="3 4">DSM 17690</strain>
    </source>
</reference>
<comment type="caution">
    <text evidence="3">The sequence shown here is derived from an EMBL/GenBank/DDBJ whole genome shotgun (WGS) entry which is preliminary data.</text>
</comment>
<dbReference type="EMBL" id="JXKD01000009">
    <property type="protein sequence ID" value="OJG10290.1"/>
    <property type="molecule type" value="Genomic_DNA"/>
</dbReference>
<dbReference type="AlphaFoldDB" id="A0A1L8QS19"/>
<dbReference type="Gene3D" id="2.40.50.660">
    <property type="match status" value="1"/>
</dbReference>
<keyword evidence="4" id="KW-1185">Reference proteome</keyword>
<keyword evidence="1" id="KW-0812">Transmembrane</keyword>
<proteinExistence type="predicted"/>
<keyword evidence="1" id="KW-1133">Transmembrane helix</keyword>
<protein>
    <submittedName>
        <fullName evidence="2">DUF2500 domain-containing protein</fullName>
    </submittedName>
</protein>
<evidence type="ECO:0000313" key="2">
    <source>
        <dbReference type="EMBL" id="MCC9272790.1"/>
    </source>
</evidence>
<keyword evidence="1" id="KW-0472">Membrane</keyword>
<dbReference type="RefSeq" id="WP_084131281.1">
    <property type="nucleotide sequence ID" value="NZ_JBHSHF010000015.1"/>
</dbReference>